<dbReference type="InterPro" id="IPR018062">
    <property type="entry name" value="HTH_AraC-typ_CS"/>
</dbReference>
<dbReference type="GO" id="GO:0003700">
    <property type="term" value="F:DNA-binding transcription factor activity"/>
    <property type="evidence" value="ECO:0007669"/>
    <property type="project" value="InterPro"/>
</dbReference>
<name>A0A1G9PNF8_9FLAO</name>
<dbReference type="Proteomes" id="UP000199440">
    <property type="component" value="Unassembled WGS sequence"/>
</dbReference>
<evidence type="ECO:0000256" key="1">
    <source>
        <dbReference type="ARBA" id="ARBA00023015"/>
    </source>
</evidence>
<dbReference type="PROSITE" id="PS00041">
    <property type="entry name" value="HTH_ARAC_FAMILY_1"/>
    <property type="match status" value="1"/>
</dbReference>
<dbReference type="PANTHER" id="PTHR43280:SF2">
    <property type="entry name" value="HTH-TYPE TRANSCRIPTIONAL REGULATOR EXSA"/>
    <property type="match status" value="1"/>
</dbReference>
<dbReference type="Gene3D" id="3.30.70.3090">
    <property type="entry name" value="ORF SCO4226, nickel-binding ferredoxin-like monomer"/>
    <property type="match status" value="1"/>
</dbReference>
<reference evidence="6 7" key="1">
    <citation type="submission" date="2016-10" db="EMBL/GenBank/DDBJ databases">
        <authorList>
            <person name="de Groot N.N."/>
        </authorList>
    </citation>
    <scope>NUCLEOTIDE SEQUENCE [LARGE SCALE GENOMIC DNA]</scope>
    <source>
        <strain evidence="6 7">DSM 19886</strain>
    </source>
</reference>
<keyword evidence="3" id="KW-0804">Transcription</keyword>
<dbReference type="SMART" id="SM00342">
    <property type="entry name" value="HTH_ARAC"/>
    <property type="match status" value="1"/>
</dbReference>
<proteinExistence type="predicted"/>
<dbReference type="Pfam" id="PF14026">
    <property type="entry name" value="SCO4226-like"/>
    <property type="match status" value="1"/>
</dbReference>
<dbReference type="PROSITE" id="PS01124">
    <property type="entry name" value="HTH_ARAC_FAMILY_2"/>
    <property type="match status" value="1"/>
</dbReference>
<feature type="domain" description="Guanylate cyclase" evidence="5">
    <location>
        <begin position="109"/>
        <end position="223"/>
    </location>
</feature>
<dbReference type="SUPFAM" id="SSF55073">
    <property type="entry name" value="Nucleotide cyclase"/>
    <property type="match status" value="1"/>
</dbReference>
<dbReference type="GO" id="GO:0004016">
    <property type="term" value="F:adenylate cyclase activity"/>
    <property type="evidence" value="ECO:0007669"/>
    <property type="project" value="UniProtKB-ARBA"/>
</dbReference>
<dbReference type="SUPFAM" id="SSF46689">
    <property type="entry name" value="Homeodomain-like"/>
    <property type="match status" value="1"/>
</dbReference>
<evidence type="ECO:0000313" key="7">
    <source>
        <dbReference type="Proteomes" id="UP000199440"/>
    </source>
</evidence>
<dbReference type="InterPro" id="IPR025336">
    <property type="entry name" value="SCO4226-like"/>
</dbReference>
<dbReference type="Gene3D" id="1.10.10.60">
    <property type="entry name" value="Homeodomain-like"/>
    <property type="match status" value="1"/>
</dbReference>
<evidence type="ECO:0000259" key="5">
    <source>
        <dbReference type="PROSITE" id="PS50125"/>
    </source>
</evidence>
<protein>
    <submittedName>
        <fullName evidence="6">AraC-type DNA-binding protein</fullName>
    </submittedName>
</protein>
<organism evidence="6 7">
    <name type="scientific">Kriegella aquimaris</name>
    <dbReference type="NCBI Taxonomy" id="192904"/>
    <lineage>
        <taxon>Bacteria</taxon>
        <taxon>Pseudomonadati</taxon>
        <taxon>Bacteroidota</taxon>
        <taxon>Flavobacteriia</taxon>
        <taxon>Flavobacteriales</taxon>
        <taxon>Flavobacteriaceae</taxon>
        <taxon>Kriegella</taxon>
    </lineage>
</organism>
<dbReference type="InterPro" id="IPR009057">
    <property type="entry name" value="Homeodomain-like_sf"/>
</dbReference>
<keyword evidence="2 6" id="KW-0238">DNA-binding</keyword>
<dbReference type="InterPro" id="IPR001054">
    <property type="entry name" value="A/G_cyclase"/>
</dbReference>
<dbReference type="RefSeq" id="WP_089888389.1">
    <property type="nucleotide sequence ID" value="NZ_FNGV01000004.1"/>
</dbReference>
<dbReference type="Pfam" id="PF12833">
    <property type="entry name" value="HTH_18"/>
    <property type="match status" value="1"/>
</dbReference>
<dbReference type="PROSITE" id="PS50125">
    <property type="entry name" value="GUANYLATE_CYCLASE_2"/>
    <property type="match status" value="1"/>
</dbReference>
<gene>
    <name evidence="6" type="ORF">SAMN04488514_10480</name>
</gene>
<keyword evidence="7" id="KW-1185">Reference proteome</keyword>
<feature type="domain" description="HTH araC/xylS-type" evidence="4">
    <location>
        <begin position="267"/>
        <end position="366"/>
    </location>
</feature>
<dbReference type="PANTHER" id="PTHR43280">
    <property type="entry name" value="ARAC-FAMILY TRANSCRIPTIONAL REGULATOR"/>
    <property type="match status" value="1"/>
</dbReference>
<dbReference type="GO" id="GO:0009190">
    <property type="term" value="P:cyclic nucleotide biosynthetic process"/>
    <property type="evidence" value="ECO:0007669"/>
    <property type="project" value="InterPro"/>
</dbReference>
<evidence type="ECO:0000259" key="4">
    <source>
        <dbReference type="PROSITE" id="PS01124"/>
    </source>
</evidence>
<evidence type="ECO:0000256" key="2">
    <source>
        <dbReference type="ARBA" id="ARBA00023125"/>
    </source>
</evidence>
<accession>A0A1G9PNF8</accession>
<dbReference type="InterPro" id="IPR018060">
    <property type="entry name" value="HTH_AraC"/>
</dbReference>
<dbReference type="GO" id="GO:0035556">
    <property type="term" value="P:intracellular signal transduction"/>
    <property type="evidence" value="ECO:0007669"/>
    <property type="project" value="InterPro"/>
</dbReference>
<keyword evidence="1" id="KW-0805">Transcription regulation</keyword>
<dbReference type="STRING" id="192904.SAMN04488514_10480"/>
<dbReference type="InterPro" id="IPR042557">
    <property type="entry name" value="SCO4226"/>
</dbReference>
<sequence length="368" mass="41851">MPIYMDSHIVPGVEAKHVAGAHKKDLGIQDQFGCRNMTYWVDEDRGRVFCLIDAPNEEAVRQMHDHAHGMVPHEIIPVNGKVVEAFLGRIADPETYFDPSEPGLKIFNDPAFRVILSIKTKDVRLLLHNLGKKRTKQLFSLYYETVREQVQKHEGSEVEMKGEVFVLSFTSVSLAVDCAIAIQKALHVATELIDLRMGLHAGLPVDQSNTIFGKTVQFAQYLCTLDHKNQIIMSSIVSELYKPDLRKNENIQDNIKRLSASEEKSLEHIIHILDENWQKPEFGIQDFCQKLSISKSQLYRKCTGVTDKSPNALLREYRLLKSLELLGKEGQNVSQTTFDAGFSSPSYFIKCFQKRFGLLPLKYAKLQT</sequence>
<evidence type="ECO:0000256" key="3">
    <source>
        <dbReference type="ARBA" id="ARBA00023163"/>
    </source>
</evidence>
<dbReference type="OrthoDB" id="135231at2"/>
<dbReference type="AlphaFoldDB" id="A0A1G9PNF8"/>
<dbReference type="GO" id="GO:0043565">
    <property type="term" value="F:sequence-specific DNA binding"/>
    <property type="evidence" value="ECO:0007669"/>
    <property type="project" value="InterPro"/>
</dbReference>
<dbReference type="Gene3D" id="3.30.70.1230">
    <property type="entry name" value="Nucleotide cyclase"/>
    <property type="match status" value="1"/>
</dbReference>
<dbReference type="EMBL" id="FNGV01000004">
    <property type="protein sequence ID" value="SDM00320.1"/>
    <property type="molecule type" value="Genomic_DNA"/>
</dbReference>
<evidence type="ECO:0000313" key="6">
    <source>
        <dbReference type="EMBL" id="SDM00320.1"/>
    </source>
</evidence>
<dbReference type="InterPro" id="IPR029787">
    <property type="entry name" value="Nucleotide_cyclase"/>
</dbReference>